<name>A0A8J8MPA7_9FIRM</name>
<dbReference type="Gene3D" id="3.40.50.10540">
    <property type="entry name" value="Crotonobetainyl-coa:carnitine coa-transferase, domain 1"/>
    <property type="match status" value="1"/>
</dbReference>
<evidence type="ECO:0000256" key="1">
    <source>
        <dbReference type="ARBA" id="ARBA00022679"/>
    </source>
</evidence>
<organism evidence="2 3">
    <name type="scientific">Vallitalea pronyensis</name>
    <dbReference type="NCBI Taxonomy" id="1348613"/>
    <lineage>
        <taxon>Bacteria</taxon>
        <taxon>Bacillati</taxon>
        <taxon>Bacillota</taxon>
        <taxon>Clostridia</taxon>
        <taxon>Lachnospirales</taxon>
        <taxon>Vallitaleaceae</taxon>
        <taxon>Vallitalea</taxon>
    </lineage>
</organism>
<evidence type="ECO:0000313" key="2">
    <source>
        <dbReference type="EMBL" id="QUI25440.1"/>
    </source>
</evidence>
<keyword evidence="3" id="KW-1185">Reference proteome</keyword>
<proteinExistence type="predicted"/>
<dbReference type="InterPro" id="IPR044855">
    <property type="entry name" value="CoA-Trfase_III_dom3_sf"/>
</dbReference>
<dbReference type="EMBL" id="CP058649">
    <property type="protein sequence ID" value="QUI25440.1"/>
    <property type="molecule type" value="Genomic_DNA"/>
</dbReference>
<evidence type="ECO:0000313" key="3">
    <source>
        <dbReference type="Proteomes" id="UP000683246"/>
    </source>
</evidence>
<dbReference type="GO" id="GO:0008410">
    <property type="term" value="F:CoA-transferase activity"/>
    <property type="evidence" value="ECO:0007669"/>
    <property type="project" value="TreeGrafter"/>
</dbReference>
<dbReference type="InterPro" id="IPR050483">
    <property type="entry name" value="CoA-transferase_III_domain"/>
</dbReference>
<sequence length="405" mass="45193">MNETHVNGALKGIKILDFSQLLAGPYGAMMLGDMGAEVIKIERIETGDLYRGMTFGNQYIHGQVSPTFLAWNRNKQSLSMDLKDPQVKEVIYDMVKQSDVIIHNFRPGVMEKLGYGYDVCRQLNKGIIYASNSGFGETGPYAERPGQDLLAQGLSGIMSLIGRKGSPPTPLGTGIADHLAAYHMVYGILTALYYREKTGLGQKVQVNLFASMLAFMNQEMLTIMNTDIQVNKPNSGIGLPFLEAPYGVYACRDGYITIAMNDFTKLVKVLGNDELLKYQTQEALYNNRDTIFHAIEAITSKKSKAHWLKVMLDEDLWVSEVKDIRDVEHDPQVKHMEMMTTYHHEEAGEIKVVGPAVTMSETPADITQPPPMVGEHSVAILKRYGVDEHVIQSMIDRSVVYTSRC</sequence>
<dbReference type="KEGG" id="vpy:HZI73_25470"/>
<dbReference type="Gene3D" id="3.30.1540.10">
    <property type="entry name" value="formyl-coa transferase, domain 3"/>
    <property type="match status" value="1"/>
</dbReference>
<dbReference type="PANTHER" id="PTHR48207:SF3">
    <property type="entry name" value="SUCCINATE--HYDROXYMETHYLGLUTARATE COA-TRANSFERASE"/>
    <property type="match status" value="1"/>
</dbReference>
<dbReference type="InterPro" id="IPR023606">
    <property type="entry name" value="CoA-Trfase_III_dom_1_sf"/>
</dbReference>
<keyword evidence="1 2" id="KW-0808">Transferase</keyword>
<dbReference type="Proteomes" id="UP000683246">
    <property type="component" value="Chromosome"/>
</dbReference>
<protein>
    <submittedName>
        <fullName evidence="2">CoA transferase</fullName>
    </submittedName>
</protein>
<dbReference type="Pfam" id="PF02515">
    <property type="entry name" value="CoA_transf_3"/>
    <property type="match status" value="1"/>
</dbReference>
<dbReference type="SUPFAM" id="SSF89796">
    <property type="entry name" value="CoA-transferase family III (CaiB/BaiF)"/>
    <property type="match status" value="1"/>
</dbReference>
<dbReference type="RefSeq" id="WP_212696145.1">
    <property type="nucleotide sequence ID" value="NZ_CP058649.1"/>
</dbReference>
<dbReference type="InterPro" id="IPR003673">
    <property type="entry name" value="CoA-Trfase_fam_III"/>
</dbReference>
<dbReference type="AlphaFoldDB" id="A0A8J8MPA7"/>
<accession>A0A8J8MPA7</accession>
<dbReference type="PANTHER" id="PTHR48207">
    <property type="entry name" value="SUCCINATE--HYDROXYMETHYLGLUTARATE COA-TRANSFERASE"/>
    <property type="match status" value="1"/>
</dbReference>
<reference evidence="2" key="1">
    <citation type="submission" date="2020-07" db="EMBL/GenBank/DDBJ databases">
        <title>Vallitalea pronyensis genome.</title>
        <authorList>
            <person name="Postec A."/>
        </authorList>
    </citation>
    <scope>NUCLEOTIDE SEQUENCE</scope>
    <source>
        <strain evidence="2">FatNI3</strain>
    </source>
</reference>
<gene>
    <name evidence="2" type="ORF">HZI73_25470</name>
</gene>